<evidence type="ECO:0000313" key="3">
    <source>
        <dbReference type="RefSeq" id="XP_007442982.2"/>
    </source>
</evidence>
<protein>
    <submittedName>
        <fullName evidence="3">Fms-related tyrosine kinase 3 ligand</fullName>
    </submittedName>
</protein>
<feature type="signal peptide" evidence="1">
    <location>
        <begin position="1"/>
        <end position="17"/>
    </location>
</feature>
<dbReference type="GO" id="GO:0009986">
    <property type="term" value="C:cell surface"/>
    <property type="evidence" value="ECO:0007669"/>
    <property type="project" value="TreeGrafter"/>
</dbReference>
<keyword evidence="2" id="KW-1185">Reference proteome</keyword>
<dbReference type="GO" id="GO:0016301">
    <property type="term" value="F:kinase activity"/>
    <property type="evidence" value="ECO:0007669"/>
    <property type="project" value="UniProtKB-KW"/>
</dbReference>
<gene>
    <name evidence="3" type="primary">FLT3LG</name>
</gene>
<dbReference type="OrthoDB" id="9944810at2759"/>
<organism evidence="2 3">
    <name type="scientific">Python bivittatus</name>
    <name type="common">Burmese python</name>
    <name type="synonym">Python molurus bivittatus</name>
    <dbReference type="NCBI Taxonomy" id="176946"/>
    <lineage>
        <taxon>Eukaryota</taxon>
        <taxon>Metazoa</taxon>
        <taxon>Chordata</taxon>
        <taxon>Craniata</taxon>
        <taxon>Vertebrata</taxon>
        <taxon>Euteleostomi</taxon>
        <taxon>Lepidosauria</taxon>
        <taxon>Squamata</taxon>
        <taxon>Bifurcata</taxon>
        <taxon>Unidentata</taxon>
        <taxon>Episquamata</taxon>
        <taxon>Toxicofera</taxon>
        <taxon>Serpentes</taxon>
        <taxon>Henophidia</taxon>
        <taxon>Pythonidae</taxon>
        <taxon>Python</taxon>
    </lineage>
</organism>
<dbReference type="PANTHER" id="PTHR11032">
    <property type="entry name" value="SL CYTOKINE"/>
    <property type="match status" value="1"/>
</dbReference>
<dbReference type="InterPro" id="IPR004213">
    <property type="entry name" value="Flt3_lig"/>
</dbReference>
<keyword evidence="3" id="KW-0808">Transferase</keyword>
<evidence type="ECO:0000256" key="1">
    <source>
        <dbReference type="SAM" id="SignalP"/>
    </source>
</evidence>
<dbReference type="GO" id="GO:0005125">
    <property type="term" value="F:cytokine activity"/>
    <property type="evidence" value="ECO:0007669"/>
    <property type="project" value="InterPro"/>
</dbReference>
<dbReference type="GO" id="GO:0008284">
    <property type="term" value="P:positive regulation of cell population proliferation"/>
    <property type="evidence" value="ECO:0007669"/>
    <property type="project" value="TreeGrafter"/>
</dbReference>
<sequence length="173" mass="19876">MQLQILLWSFCSCCCLSAPAAGSSRPVKNCTFRYPPIATSDFSREIKSLKEYLLLDYKVLMPFNLKPDIFCGELWDLHFINENLKKLISVSGKSLAKLFTEIYNQTKFVEDCNIEVDNSSVNFELANISQFVDLIPFRLRSLSKKMEDLTSEENDADFRNCTIIQCQIGNIFE</sequence>
<proteinExistence type="predicted"/>
<dbReference type="GO" id="GO:0016020">
    <property type="term" value="C:membrane"/>
    <property type="evidence" value="ECO:0007669"/>
    <property type="project" value="InterPro"/>
</dbReference>
<evidence type="ECO:0000313" key="2">
    <source>
        <dbReference type="Proteomes" id="UP000695026"/>
    </source>
</evidence>
<keyword evidence="1" id="KW-0732">Signal</keyword>
<dbReference type="Pfam" id="PF02947">
    <property type="entry name" value="Flt3_lig"/>
    <property type="match status" value="1"/>
</dbReference>
<dbReference type="Gene3D" id="1.20.1250.10">
    <property type="match status" value="1"/>
</dbReference>
<dbReference type="OMA" id="PIPLCTK"/>
<dbReference type="AlphaFoldDB" id="A0A9F2WL72"/>
<dbReference type="CTD" id="2323"/>
<dbReference type="Proteomes" id="UP000695026">
    <property type="component" value="Unplaced"/>
</dbReference>
<name>A0A9F2WL72_PYTBI</name>
<dbReference type="SUPFAM" id="SSF47266">
    <property type="entry name" value="4-helical cytokines"/>
    <property type="match status" value="1"/>
</dbReference>
<reference evidence="3" key="1">
    <citation type="submission" date="2025-08" db="UniProtKB">
        <authorList>
            <consortium name="RefSeq"/>
        </authorList>
    </citation>
    <scope>IDENTIFICATION</scope>
    <source>
        <tissue evidence="3">Liver</tissue>
    </source>
</reference>
<dbReference type="GeneID" id="103059378"/>
<dbReference type="RefSeq" id="XP_007442982.2">
    <property type="nucleotide sequence ID" value="XM_007442920.3"/>
</dbReference>
<dbReference type="PANTHER" id="PTHR11032:SF1">
    <property type="entry name" value="FMS-RELATED TYROSINE KINASE 3 LIGAND"/>
    <property type="match status" value="1"/>
</dbReference>
<dbReference type="GO" id="GO:0005615">
    <property type="term" value="C:extracellular space"/>
    <property type="evidence" value="ECO:0007669"/>
    <property type="project" value="TreeGrafter"/>
</dbReference>
<dbReference type="KEGG" id="pbi:103059378"/>
<accession>A0A9F2WL72</accession>
<dbReference type="GO" id="GO:0030971">
    <property type="term" value="F:receptor tyrosine kinase binding"/>
    <property type="evidence" value="ECO:0007669"/>
    <property type="project" value="TreeGrafter"/>
</dbReference>
<keyword evidence="3" id="KW-0418">Kinase</keyword>
<feature type="chain" id="PRO_5039924571" evidence="1">
    <location>
        <begin position="18"/>
        <end position="173"/>
    </location>
</feature>
<dbReference type="InterPro" id="IPR009079">
    <property type="entry name" value="4_helix_cytokine-like_core"/>
</dbReference>